<evidence type="ECO:0000313" key="1">
    <source>
        <dbReference type="EMBL" id="MCI65086.1"/>
    </source>
</evidence>
<organism evidence="1 2">
    <name type="scientific">Trifolium medium</name>
    <dbReference type="NCBI Taxonomy" id="97028"/>
    <lineage>
        <taxon>Eukaryota</taxon>
        <taxon>Viridiplantae</taxon>
        <taxon>Streptophyta</taxon>
        <taxon>Embryophyta</taxon>
        <taxon>Tracheophyta</taxon>
        <taxon>Spermatophyta</taxon>
        <taxon>Magnoliopsida</taxon>
        <taxon>eudicotyledons</taxon>
        <taxon>Gunneridae</taxon>
        <taxon>Pentapetalae</taxon>
        <taxon>rosids</taxon>
        <taxon>fabids</taxon>
        <taxon>Fabales</taxon>
        <taxon>Fabaceae</taxon>
        <taxon>Papilionoideae</taxon>
        <taxon>50 kb inversion clade</taxon>
        <taxon>NPAAA clade</taxon>
        <taxon>Hologalegina</taxon>
        <taxon>IRL clade</taxon>
        <taxon>Trifolieae</taxon>
        <taxon>Trifolium</taxon>
    </lineage>
</organism>
<dbReference type="EMBL" id="LXQA010669162">
    <property type="protein sequence ID" value="MCI65086.1"/>
    <property type="molecule type" value="Genomic_DNA"/>
</dbReference>
<dbReference type="AlphaFoldDB" id="A0A392TYB7"/>
<reference evidence="1 2" key="1">
    <citation type="journal article" date="2018" name="Front. Plant Sci.">
        <title>Red Clover (Trifolium pratense) and Zigzag Clover (T. medium) - A Picture of Genomic Similarities and Differences.</title>
        <authorList>
            <person name="Dluhosova J."/>
            <person name="Istvanek J."/>
            <person name="Nedelnik J."/>
            <person name="Repkova J."/>
        </authorList>
    </citation>
    <scope>NUCLEOTIDE SEQUENCE [LARGE SCALE GENOMIC DNA]</scope>
    <source>
        <strain evidence="2">cv. 10/8</strain>
        <tissue evidence="1">Leaf</tissue>
    </source>
</reference>
<dbReference type="Proteomes" id="UP000265520">
    <property type="component" value="Unassembled WGS sequence"/>
</dbReference>
<sequence length="62" mass="7001">GLMKTVTGFGNCYEQLVKEFLVNIAADCDDPKSSEYRKVYVCGKCVDFSPEVIIYTWADVQI</sequence>
<accession>A0A392TYB7</accession>
<comment type="caution">
    <text evidence="1">The sequence shown here is derived from an EMBL/GenBank/DDBJ whole genome shotgun (WGS) entry which is preliminary data.</text>
</comment>
<evidence type="ECO:0000313" key="2">
    <source>
        <dbReference type="Proteomes" id="UP000265520"/>
    </source>
</evidence>
<name>A0A392TYB7_9FABA</name>
<protein>
    <submittedName>
        <fullName evidence="1">Envelope-like protein</fullName>
    </submittedName>
</protein>
<feature type="non-terminal residue" evidence="1">
    <location>
        <position position="1"/>
    </location>
</feature>
<keyword evidence="2" id="KW-1185">Reference proteome</keyword>
<proteinExistence type="predicted"/>